<dbReference type="STRING" id="88036.D8RGT8"/>
<dbReference type="KEGG" id="smo:SELMODRAFT_411177"/>
<dbReference type="PROSITE" id="PS50969">
    <property type="entry name" value="FCP1"/>
    <property type="match status" value="2"/>
</dbReference>
<dbReference type="GO" id="GO:0004721">
    <property type="term" value="F:phosphoprotein phosphatase activity"/>
    <property type="evidence" value="ECO:0000318"/>
    <property type="project" value="GO_Central"/>
</dbReference>
<keyword evidence="3" id="KW-1185">Reference proteome</keyword>
<gene>
    <name evidence="2" type="ORF">SELMODRAFT_411177</name>
</gene>
<dbReference type="InterPro" id="IPR050365">
    <property type="entry name" value="TIM50"/>
</dbReference>
<dbReference type="Proteomes" id="UP000001514">
    <property type="component" value="Unassembled WGS sequence"/>
</dbReference>
<reference evidence="2 3" key="1">
    <citation type="journal article" date="2011" name="Science">
        <title>The Selaginella genome identifies genetic changes associated with the evolution of vascular plants.</title>
        <authorList>
            <person name="Banks J.A."/>
            <person name="Nishiyama T."/>
            <person name="Hasebe M."/>
            <person name="Bowman J.L."/>
            <person name="Gribskov M."/>
            <person name="dePamphilis C."/>
            <person name="Albert V.A."/>
            <person name="Aono N."/>
            <person name="Aoyama T."/>
            <person name="Ambrose B.A."/>
            <person name="Ashton N.W."/>
            <person name="Axtell M.J."/>
            <person name="Barker E."/>
            <person name="Barker M.S."/>
            <person name="Bennetzen J.L."/>
            <person name="Bonawitz N.D."/>
            <person name="Chapple C."/>
            <person name="Cheng C."/>
            <person name="Correa L.G."/>
            <person name="Dacre M."/>
            <person name="DeBarry J."/>
            <person name="Dreyer I."/>
            <person name="Elias M."/>
            <person name="Engstrom E.M."/>
            <person name="Estelle M."/>
            <person name="Feng L."/>
            <person name="Finet C."/>
            <person name="Floyd S.K."/>
            <person name="Frommer W.B."/>
            <person name="Fujita T."/>
            <person name="Gramzow L."/>
            <person name="Gutensohn M."/>
            <person name="Harholt J."/>
            <person name="Hattori M."/>
            <person name="Heyl A."/>
            <person name="Hirai T."/>
            <person name="Hiwatashi Y."/>
            <person name="Ishikawa M."/>
            <person name="Iwata M."/>
            <person name="Karol K.G."/>
            <person name="Koehler B."/>
            <person name="Kolukisaoglu U."/>
            <person name="Kubo M."/>
            <person name="Kurata T."/>
            <person name="Lalonde S."/>
            <person name="Li K."/>
            <person name="Li Y."/>
            <person name="Litt A."/>
            <person name="Lyons E."/>
            <person name="Manning G."/>
            <person name="Maruyama T."/>
            <person name="Michael T.P."/>
            <person name="Mikami K."/>
            <person name="Miyazaki S."/>
            <person name="Morinaga S."/>
            <person name="Murata T."/>
            <person name="Mueller-Roeber B."/>
            <person name="Nelson D.R."/>
            <person name="Obara M."/>
            <person name="Oguri Y."/>
            <person name="Olmstead R.G."/>
            <person name="Onodera N."/>
            <person name="Petersen B.L."/>
            <person name="Pils B."/>
            <person name="Prigge M."/>
            <person name="Rensing S.A."/>
            <person name="Riano-Pachon D.M."/>
            <person name="Roberts A.W."/>
            <person name="Sato Y."/>
            <person name="Scheller H.V."/>
            <person name="Schulz B."/>
            <person name="Schulz C."/>
            <person name="Shakirov E.V."/>
            <person name="Shibagaki N."/>
            <person name="Shinohara N."/>
            <person name="Shippen D.E."/>
            <person name="Soerensen I."/>
            <person name="Sotooka R."/>
            <person name="Sugimoto N."/>
            <person name="Sugita M."/>
            <person name="Sumikawa N."/>
            <person name="Tanurdzic M."/>
            <person name="Theissen G."/>
            <person name="Ulvskov P."/>
            <person name="Wakazuki S."/>
            <person name="Weng J.K."/>
            <person name="Willats W.W."/>
            <person name="Wipf D."/>
            <person name="Wolf P.G."/>
            <person name="Yang L."/>
            <person name="Zimmer A.D."/>
            <person name="Zhu Q."/>
            <person name="Mitros T."/>
            <person name="Hellsten U."/>
            <person name="Loque D."/>
            <person name="Otillar R."/>
            <person name="Salamov A."/>
            <person name="Schmutz J."/>
            <person name="Shapiro H."/>
            <person name="Lindquist E."/>
            <person name="Lucas S."/>
            <person name="Rokhsar D."/>
            <person name="Grigoriev I.V."/>
        </authorList>
    </citation>
    <scope>NUCLEOTIDE SEQUENCE [LARGE SCALE GENOMIC DNA]</scope>
</reference>
<dbReference type="SMART" id="SM00577">
    <property type="entry name" value="CPDc"/>
    <property type="match status" value="2"/>
</dbReference>
<feature type="domain" description="FCP1 homology" evidence="1">
    <location>
        <begin position="1"/>
        <end position="139"/>
    </location>
</feature>
<dbReference type="SUPFAM" id="SSF56784">
    <property type="entry name" value="HAD-like"/>
    <property type="match status" value="2"/>
</dbReference>
<evidence type="ECO:0000313" key="2">
    <source>
        <dbReference type="EMBL" id="EFJ28647.1"/>
    </source>
</evidence>
<dbReference type="InterPro" id="IPR004274">
    <property type="entry name" value="FCP1_dom"/>
</dbReference>
<evidence type="ECO:0000259" key="1">
    <source>
        <dbReference type="PROSITE" id="PS50969"/>
    </source>
</evidence>
<name>D8RGT8_SELML</name>
<dbReference type="Pfam" id="PF03031">
    <property type="entry name" value="NIF"/>
    <property type="match status" value="2"/>
</dbReference>
<dbReference type="Gene3D" id="3.40.50.1000">
    <property type="entry name" value="HAD superfamily/HAD-like"/>
    <property type="match status" value="2"/>
</dbReference>
<evidence type="ECO:0000313" key="3">
    <source>
        <dbReference type="Proteomes" id="UP000001514"/>
    </source>
</evidence>
<sequence length="625" mass="70895">MERGVLVLDLDDTLICRKNSTIVKRPGLEAFLSKMAQVYKLIIFSASDSKHVNECVAGFGAFAHLISEVYSIKDCTRCRQGFVKDVSKLARCNMKRLVWVDDIRLNFRLCPHNGIEIRPFKGEADDRELEKLTPLLLELSKVEDVTQFLWNGQPKVAEAQGMAEARKPVLVLDLNETLVWKNASTIVNRPGLEAFLSRMAMAYCVVIFSVSDSRHLDQSVAGFGTSAKLITDVYGIEDCTRTRAGFIKDVRKIKVRHELKRLVWVDNERFHFRLCPHNGIEIKPFRGEADDKELERLTPLLLKLSKVEDVTQFLWNGQPKVSEAQEHFSGKNPRKPNAKNKKWLLDLGINHTSILSHWLLAPCTLPAGTSAERLLYKLLNHLLRISIRFITRFVVGWFDRQDTLCRFRSISRDWHVAIQQQRPPQQWYIGKFLISPNAISWKEFTLPLPKEASMSICSAGLVLSYNSFSMYFVVLNPLLQIRRELGCPVVKGDHDSRNGLCCYSVGALWIMVCCSRDPKDQLAGSPGLGRGSLVWTFLCQSRRATRLAINDSNNCMLLQDDHLYLLTVSPGNVTRLKSFNVIGMLDGRIGENIDLKSLIVGFVYLDAESGSWIAQIYSGFNILMS</sequence>
<dbReference type="InterPro" id="IPR036412">
    <property type="entry name" value="HAD-like_sf"/>
</dbReference>
<accession>D8RGT8</accession>
<feature type="domain" description="FCP1 homology" evidence="1">
    <location>
        <begin position="163"/>
        <end position="304"/>
    </location>
</feature>
<dbReference type="InterPro" id="IPR023214">
    <property type="entry name" value="HAD_sf"/>
</dbReference>
<protein>
    <recommendedName>
        <fullName evidence="1">FCP1 homology domain-containing protein</fullName>
    </recommendedName>
</protein>
<organism evidence="3">
    <name type="scientific">Selaginella moellendorffii</name>
    <name type="common">Spikemoss</name>
    <dbReference type="NCBI Taxonomy" id="88036"/>
    <lineage>
        <taxon>Eukaryota</taxon>
        <taxon>Viridiplantae</taxon>
        <taxon>Streptophyta</taxon>
        <taxon>Embryophyta</taxon>
        <taxon>Tracheophyta</taxon>
        <taxon>Lycopodiopsida</taxon>
        <taxon>Selaginellales</taxon>
        <taxon>Selaginellaceae</taxon>
        <taxon>Selaginella</taxon>
    </lineage>
</organism>
<dbReference type="eggNOG" id="KOG1605">
    <property type="taxonomic scope" value="Eukaryota"/>
</dbReference>
<proteinExistence type="predicted"/>
<dbReference type="PANTHER" id="PTHR12210">
    <property type="entry name" value="DULLARD PROTEIN PHOSPHATASE"/>
    <property type="match status" value="1"/>
</dbReference>
<dbReference type="EMBL" id="GL377579">
    <property type="protein sequence ID" value="EFJ28647.1"/>
    <property type="molecule type" value="Genomic_DNA"/>
</dbReference>
<dbReference type="InParanoid" id="D8RGT8"/>
<dbReference type="AlphaFoldDB" id="D8RGT8"/>
<dbReference type="HOGENOM" id="CLU_437697_0_0_1"/>
<dbReference type="Gramene" id="EFJ28647">
    <property type="protein sequence ID" value="EFJ28647"/>
    <property type="gene ID" value="SELMODRAFT_411177"/>
</dbReference>